<feature type="compositionally biased region" description="Low complexity" evidence="2">
    <location>
        <begin position="177"/>
        <end position="187"/>
    </location>
</feature>
<feature type="compositionally biased region" description="Low complexity" evidence="2">
    <location>
        <begin position="222"/>
        <end position="231"/>
    </location>
</feature>
<dbReference type="PROSITE" id="PS50103">
    <property type="entry name" value="ZF_C3H1"/>
    <property type="match status" value="2"/>
</dbReference>
<reference evidence="4 5" key="1">
    <citation type="journal article" date="2018" name="BMC Genomics">
        <title>Comparative genome analyses reveal sequence features reflecting distinct modes of host-adaptation between dicot and monocot powdery mildew.</title>
        <authorList>
            <person name="Wu Y."/>
            <person name="Ma X."/>
            <person name="Pan Z."/>
            <person name="Kale S.D."/>
            <person name="Song Y."/>
            <person name="King H."/>
            <person name="Zhang Q."/>
            <person name="Presley C."/>
            <person name="Deng X."/>
            <person name="Wei C.I."/>
            <person name="Xiao S."/>
        </authorList>
    </citation>
    <scope>NUCLEOTIDE SEQUENCE [LARGE SCALE GENOMIC DNA]</scope>
    <source>
        <strain evidence="4">UCSC1</strain>
    </source>
</reference>
<keyword evidence="1" id="KW-0862">Zinc</keyword>
<feature type="compositionally biased region" description="Polar residues" evidence="2">
    <location>
        <begin position="166"/>
        <end position="176"/>
    </location>
</feature>
<keyword evidence="1" id="KW-0479">Metal-binding</keyword>
<evidence type="ECO:0000256" key="1">
    <source>
        <dbReference type="PROSITE-ProRule" id="PRU00723"/>
    </source>
</evidence>
<dbReference type="AlphaFoldDB" id="A0A420J604"/>
<proteinExistence type="predicted"/>
<feature type="compositionally biased region" description="Polar residues" evidence="2">
    <location>
        <begin position="188"/>
        <end position="207"/>
    </location>
</feature>
<feature type="domain" description="C3H1-type" evidence="3">
    <location>
        <begin position="340"/>
        <end position="370"/>
    </location>
</feature>
<name>A0A420J604_9PEZI</name>
<dbReference type="InterPro" id="IPR000571">
    <property type="entry name" value="Znf_CCCH"/>
</dbReference>
<gene>
    <name evidence="4" type="ORF">GcC1_017029</name>
</gene>
<dbReference type="SMART" id="SM00356">
    <property type="entry name" value="ZnF_C3H1"/>
    <property type="match status" value="2"/>
</dbReference>
<feature type="zinc finger region" description="C3H1-type" evidence="1">
    <location>
        <begin position="340"/>
        <end position="370"/>
    </location>
</feature>
<accession>A0A420J604</accession>
<dbReference type="Proteomes" id="UP000285405">
    <property type="component" value="Unassembled WGS sequence"/>
</dbReference>
<feature type="compositionally biased region" description="Basic and acidic residues" evidence="2">
    <location>
        <begin position="323"/>
        <end position="333"/>
    </location>
</feature>
<dbReference type="GO" id="GO:0008270">
    <property type="term" value="F:zinc ion binding"/>
    <property type="evidence" value="ECO:0007669"/>
    <property type="project" value="UniProtKB-KW"/>
</dbReference>
<comment type="caution">
    <text evidence="4">The sequence shown here is derived from an EMBL/GenBank/DDBJ whole genome shotgun (WGS) entry which is preliminary data.</text>
</comment>
<dbReference type="Gene3D" id="4.10.1000.10">
    <property type="entry name" value="Zinc finger, CCCH-type"/>
    <property type="match status" value="1"/>
</dbReference>
<evidence type="ECO:0000313" key="4">
    <source>
        <dbReference type="EMBL" id="RKF82212.1"/>
    </source>
</evidence>
<evidence type="ECO:0000313" key="5">
    <source>
        <dbReference type="Proteomes" id="UP000285405"/>
    </source>
</evidence>
<feature type="region of interest" description="Disordered" evidence="2">
    <location>
        <begin position="460"/>
        <end position="508"/>
    </location>
</feature>
<feature type="compositionally biased region" description="Low complexity" evidence="2">
    <location>
        <begin position="301"/>
        <end position="314"/>
    </location>
</feature>
<dbReference type="EMBL" id="MCBR01001724">
    <property type="protein sequence ID" value="RKF82212.1"/>
    <property type="molecule type" value="Genomic_DNA"/>
</dbReference>
<feature type="region of interest" description="Disordered" evidence="2">
    <location>
        <begin position="134"/>
        <end position="251"/>
    </location>
</feature>
<organism evidence="4 5">
    <name type="scientific">Golovinomyces cichoracearum</name>
    <dbReference type="NCBI Taxonomy" id="62708"/>
    <lineage>
        <taxon>Eukaryota</taxon>
        <taxon>Fungi</taxon>
        <taxon>Dikarya</taxon>
        <taxon>Ascomycota</taxon>
        <taxon>Pezizomycotina</taxon>
        <taxon>Leotiomycetes</taxon>
        <taxon>Erysiphales</taxon>
        <taxon>Erysiphaceae</taxon>
        <taxon>Golovinomyces</taxon>
    </lineage>
</organism>
<sequence>MPLSTLLITILEQAKEPLHCLHGAGYFTPEEWMQLDLIMNKEYTWTTGPSSLLQLNVIKSVDLEQESKFSLVGAVKDISISDAISLSTSIEPTISDINTSPITADGDWKNSLETVSSKLFEPFMPTQCKSKPLIFDKERPSTVSKNRKPQEFKDLQQSLKEKIPKISTSAENSDGKSAQSAHSSAQQLKSNSSCTSEVHCNPHQSLKSCPLLKVSPTPTQPKQKSSRSSKSTNVNHSKKRQGDVNSFETKNAAEWDDVNRKMNKNSSRRNEISTLIEKKIEKIANIIAQENQMKGNNHQASFSSRVTTRSSNRVLEMPRLTRHRESKDRKTPDDNDAVPQQKTRICWFWAESPGGCRYKPEECLNLHVKPLPNAILRQSLADGRLMRGSSMNSETYVGKPLTCWSWASTGTCDKGDKCKDVHGWIIGGIAPAPEASTFGEIPDKPVQIKDETMLSAIEKSKEEKENPDLVDLGTNDLKTNNCEKGDPIPSPAADFNPVLMDSQTQMME</sequence>
<protein>
    <recommendedName>
        <fullName evidence="3">C3H1-type domain-containing protein</fullName>
    </recommendedName>
</protein>
<feature type="zinc finger region" description="C3H1-type" evidence="1">
    <location>
        <begin position="402"/>
        <end position="425"/>
    </location>
</feature>
<feature type="domain" description="C3H1-type" evidence="3">
    <location>
        <begin position="402"/>
        <end position="425"/>
    </location>
</feature>
<evidence type="ECO:0000259" key="3">
    <source>
        <dbReference type="PROSITE" id="PS50103"/>
    </source>
</evidence>
<keyword evidence="1" id="KW-0863">Zinc-finger</keyword>
<dbReference type="OrthoDB" id="3594623at2759"/>
<feature type="region of interest" description="Disordered" evidence="2">
    <location>
        <begin position="295"/>
        <end position="337"/>
    </location>
</feature>
<evidence type="ECO:0000256" key="2">
    <source>
        <dbReference type="SAM" id="MobiDB-lite"/>
    </source>
</evidence>
<feature type="compositionally biased region" description="Basic and acidic residues" evidence="2">
    <location>
        <begin position="148"/>
        <end position="164"/>
    </location>
</feature>